<keyword evidence="1" id="KW-0472">Membrane</keyword>
<organism evidence="2">
    <name type="scientific">hydrothermal vent metagenome</name>
    <dbReference type="NCBI Taxonomy" id="652676"/>
    <lineage>
        <taxon>unclassified sequences</taxon>
        <taxon>metagenomes</taxon>
        <taxon>ecological metagenomes</taxon>
    </lineage>
</organism>
<feature type="transmembrane region" description="Helical" evidence="1">
    <location>
        <begin position="27"/>
        <end position="45"/>
    </location>
</feature>
<name>A0A3B0VFY9_9ZZZZ</name>
<proteinExistence type="predicted"/>
<evidence type="ECO:0000313" key="2">
    <source>
        <dbReference type="EMBL" id="VAW42528.1"/>
    </source>
</evidence>
<sequence length="258" mass="29609">KREQEIKKAYKDYIVLIQKYINKIKETLNISVVATSISAVYLVIITENLKYANHQINLIKRRIFNNEKIPHKDKIFSIFQPHTEWINKGKAGVPVELGLRVCIVEDASGYILNHMVMENETDSEIVVSLIKHTQKLYPSFMACSFDKGFHSPSNQAQLKEIMDDVIMPKKGRCNKQESQREGSKEFKTAKRKHSAVESGINALEVHGLDKCLDHGLYGFKRYIAMAVVARNVQKLGSQIIAKELSKIKRQERRRRLAA</sequence>
<keyword evidence="1" id="KW-1133">Transmembrane helix</keyword>
<gene>
    <name evidence="2" type="ORF">MNBD_GAMMA01-1037</name>
</gene>
<feature type="non-terminal residue" evidence="2">
    <location>
        <position position="1"/>
    </location>
</feature>
<dbReference type="AlphaFoldDB" id="A0A3B0VFY9"/>
<protein>
    <submittedName>
        <fullName evidence="2">Mobile element protein</fullName>
    </submittedName>
</protein>
<dbReference type="EMBL" id="UOEW01000366">
    <property type="protein sequence ID" value="VAW42528.1"/>
    <property type="molecule type" value="Genomic_DNA"/>
</dbReference>
<reference evidence="2" key="1">
    <citation type="submission" date="2018-06" db="EMBL/GenBank/DDBJ databases">
        <authorList>
            <person name="Zhirakovskaya E."/>
        </authorList>
    </citation>
    <scope>NUCLEOTIDE SEQUENCE</scope>
</reference>
<evidence type="ECO:0000256" key="1">
    <source>
        <dbReference type="SAM" id="Phobius"/>
    </source>
</evidence>
<keyword evidence="1" id="KW-0812">Transmembrane</keyword>
<accession>A0A3B0VFY9</accession>